<gene>
    <name evidence="2" type="ORF">VB774_08705</name>
</gene>
<comment type="caution">
    <text evidence="2">The sequence shown here is derived from an EMBL/GenBank/DDBJ whole genome shotgun (WGS) entry which is preliminary data.</text>
</comment>
<dbReference type="InterPro" id="IPR003646">
    <property type="entry name" value="SH3-like_bac-type"/>
</dbReference>
<feature type="domain" description="SH3b" evidence="1">
    <location>
        <begin position="191"/>
        <end position="256"/>
    </location>
</feature>
<evidence type="ECO:0000259" key="1">
    <source>
        <dbReference type="PROSITE" id="PS51781"/>
    </source>
</evidence>
<evidence type="ECO:0000313" key="3">
    <source>
        <dbReference type="Proteomes" id="UP001301388"/>
    </source>
</evidence>
<evidence type="ECO:0000313" key="2">
    <source>
        <dbReference type="EMBL" id="MEA5477701.1"/>
    </source>
</evidence>
<proteinExistence type="predicted"/>
<dbReference type="InterPro" id="IPR028994">
    <property type="entry name" value="Integrin_alpha_N"/>
</dbReference>
<sequence length="266" mass="29660">MHKNIGIALGLGLTSISLFPALVNAEPNLDLPRSEIVINQDIDNNGKSDLIIASYFIRTVLVPKYDATNTCHQVSGKFVRYTLFANGEKTGKDILEISYGTSLASYWMHKLILDRDIDGDGQKELSFYMGDDTSQARAYLFLKPDGVRVVNLGVTDLPGASLNETFDLQLFGGNIIARWDQSAKLWKSQNNQYGWVVGDCVEIRESPNARSKIVSMISSNEILPTIQPQINVDWVAVKFAYDKIGWINTKNFSFTSPVSVIKFDKP</sequence>
<name>A0ABU5THE4_9CYAN</name>
<dbReference type="SUPFAM" id="SSF69318">
    <property type="entry name" value="Integrin alpha N-terminal domain"/>
    <property type="match status" value="1"/>
</dbReference>
<protein>
    <submittedName>
        <fullName evidence="2">SH3 domain-containing protein</fullName>
    </submittedName>
</protein>
<dbReference type="RefSeq" id="WP_323261352.1">
    <property type="nucleotide sequence ID" value="NZ_JAYGIE010000034.1"/>
</dbReference>
<organism evidence="2 3">
    <name type="scientific">Pseudanabaena galeata UHCC 0370</name>
    <dbReference type="NCBI Taxonomy" id="3110310"/>
    <lineage>
        <taxon>Bacteria</taxon>
        <taxon>Bacillati</taxon>
        <taxon>Cyanobacteriota</taxon>
        <taxon>Cyanophyceae</taxon>
        <taxon>Pseudanabaenales</taxon>
        <taxon>Pseudanabaenaceae</taxon>
        <taxon>Pseudanabaena</taxon>
    </lineage>
</organism>
<dbReference type="EMBL" id="JAYGIE010000034">
    <property type="protein sequence ID" value="MEA5477701.1"/>
    <property type="molecule type" value="Genomic_DNA"/>
</dbReference>
<dbReference type="Gene3D" id="2.30.30.40">
    <property type="entry name" value="SH3 Domains"/>
    <property type="match status" value="1"/>
</dbReference>
<reference evidence="2 3" key="1">
    <citation type="submission" date="2023-12" db="EMBL/GenBank/DDBJ databases">
        <title>Baltic Sea Cyanobacteria.</title>
        <authorList>
            <person name="Delbaje E."/>
            <person name="Fewer D.P."/>
            <person name="Shishido T.K."/>
        </authorList>
    </citation>
    <scope>NUCLEOTIDE SEQUENCE [LARGE SCALE GENOMIC DNA]</scope>
    <source>
        <strain evidence="2 3">UHCC 0370</strain>
    </source>
</reference>
<dbReference type="PROSITE" id="PS51781">
    <property type="entry name" value="SH3B"/>
    <property type="match status" value="1"/>
</dbReference>
<dbReference type="Proteomes" id="UP001301388">
    <property type="component" value="Unassembled WGS sequence"/>
</dbReference>
<accession>A0ABU5THE4</accession>
<keyword evidence="3" id="KW-1185">Reference proteome</keyword>